<reference evidence="7" key="1">
    <citation type="submission" date="2011-08" db="EMBL/GenBank/DDBJ databases">
        <authorList>
            <person name="Rombauts S."/>
        </authorList>
    </citation>
    <scope>NUCLEOTIDE SEQUENCE</scope>
    <source>
        <strain evidence="7">London</strain>
    </source>
</reference>
<dbReference type="GO" id="GO:0031175">
    <property type="term" value="P:neuron projection development"/>
    <property type="evidence" value="ECO:0007669"/>
    <property type="project" value="TreeGrafter"/>
</dbReference>
<dbReference type="SUPFAM" id="SSF48371">
    <property type="entry name" value="ARM repeat"/>
    <property type="match status" value="2"/>
</dbReference>
<evidence type="ECO:0000259" key="3">
    <source>
        <dbReference type="Pfam" id="PF14225"/>
    </source>
</evidence>
<dbReference type="OMA" id="MRADTMK"/>
<dbReference type="Pfam" id="PF14228">
    <property type="entry name" value="MOR2-PAG1_mid"/>
    <property type="match status" value="3"/>
</dbReference>
<dbReference type="InterPro" id="IPR045842">
    <property type="entry name" value="Fry_C"/>
</dbReference>
<evidence type="ECO:0000313" key="7">
    <source>
        <dbReference type="Proteomes" id="UP000015104"/>
    </source>
</evidence>
<keyword evidence="7" id="KW-1185">Reference proteome</keyword>
<feature type="domain" description="Cell morphogenesis protein N-terminal" evidence="2">
    <location>
        <begin position="156"/>
        <end position="688"/>
    </location>
</feature>
<feature type="domain" description="Protein furry C-terminal" evidence="5">
    <location>
        <begin position="2554"/>
        <end position="2696"/>
    </location>
</feature>
<gene>
    <name evidence="6" type="primary">107361181</name>
</gene>
<feature type="domain" description="Cell morphogenesis protein C-terminal" evidence="3">
    <location>
        <begin position="2146"/>
        <end position="2401"/>
    </location>
</feature>
<name>T1K7Q4_TETUR</name>
<feature type="compositionally biased region" description="Polar residues" evidence="1">
    <location>
        <begin position="2704"/>
        <end position="2723"/>
    </location>
</feature>
<evidence type="ECO:0000259" key="5">
    <source>
        <dbReference type="Pfam" id="PF19421"/>
    </source>
</evidence>
<dbReference type="InterPro" id="IPR039867">
    <property type="entry name" value="Furry/Tao3/Mor2"/>
</dbReference>
<feature type="region of interest" description="Disordered" evidence="1">
    <location>
        <begin position="2015"/>
        <end position="2052"/>
    </location>
</feature>
<sequence>MENDVKMNFLGGEVKDLPWVNKRDRNNLNLTKDGKPGEFIIKTLFNEFVISTEKKIDFVLTNDTLEKPISKSLQKGEDSVFDQLLIALGSVAEHCLPSLLSTLFAWYDRQLIATADYIETKGFKANLSDSQSKGTNKSSSSGCDIYEKSEQLYTLEKRDLCVEFIFCLFLIEVLKQLPLHPGHEDLISHIENLAFKHFKYREGAKNDPNYQNINIVADLYAEVIGVLAQARFHSVRKRFMAELKELRSREPSMVTTQSIINLLMGMKFFRIKMVPIEQFEASFEFMHECAHYFIEVKDKDIKHNLAGLFVDILSPVAATVKNEVNVPCLKNFVEMLYPLTLDLCVKKKHTYALFPLVTCLLCVSQKQFFLKNWHCFLSMCLSHLKNRDSKMSKLAMESLHRLLWVYMIRIKCESNTATQSKLQSIVYSLFPKGSKAVVPRDVNLSFFVKIIQFIAQEKLDFAMKGIVYDLLSVDRPIKVIFAPERMTIGLRAFIVVADSLQQKEGEPPMPRTPGVMPSGNTLRVKRTYLNKMLTERMAKNIGVNDYYPHVLKSLNDILKALDLQFGKPLMLTTVQNINKEPDDMITGERKPKIDLFRACIAAIPRLIPDGMSRTDLIDLLSRLTVHMDEELRVLAWQALQHIINNFPEWRDDVVEGFINFILSEINDTFPQLLDNALRMLLQLLASWKTSIQASGTSKSPDEAELLTCKGQHTILIIHRLEAIGLVMLVSCRQPTRRLAANLLKETRSLLKCFSSVAESEDPVLDVIDRIRPSVLENCLHTIPASERSVITSSSYNVDIQWLADRTGSAWLTVTNENEIEINRSAAEIRADSMIKMNAWSSIITGLMSEVSKVCTSATFFAWSLACQRLNYLTVHIDTTSINDNRASVLLRGASSNVKKSPNERDAYLALWKNYLMFACSIVPSSSSVSSNAKLMSHDLSSSPDSMASERSLDNKSPLSRGISASCLFSQILPHIKNENNEIRNAAIFGLSHINPFAVKELMEELIPYIREAIDRNKENNRKRKLREFLRIQLGILLELLAGRGIFGLNSATLDREADGLNNTFVEYIDGLRLYLENENDKENPNILEIRIKFCGFINNLVKSFPLESRSKLLSRDLRANLFQLFASWSGKYSQCLIDSKTTQNIIGNTSSELEFMALEAMSSVLACGHVFDNSYLLEDSSVYTWLRGILASSDEKVTKLAHETIVLLLEFNPDTGPLLDWLVDACYSQKVSVSDSCFTAIATIFSLRDYPCDHYIAIINVTLMNVGSPRANISEMAFNLLQILDHRFFGSGKKLALNDDFEKPEKNISNFEKILEDDEPEEVSDEEISGVQLRKKDNSKHEFKPFEPLLNSSFPLNQSELSQRMAKLHADLTMPFFSEITFRLQMARPSICRNMLDYLKPWLTDMELVDSYVIPQTSPLLNNYNSNHDCDDHLPKGWGCAEATEMVLNNLFYITVKFGDEYSKEIEKLWFCLCSKFPNNMRIIIRYLFIVTGLSPNELLPFAKRVALYMARVRPERFIDEMMVELQTVEYLNCVIERTETPPFFRITARKENGHSEEGTVTAINFEGSNRISMNLEQGTLHTKRHSTESGAADRIFASVENASSQATENSTGSTVSGGISTNRIDRLSSMTEDPTVISFASVTEESLMLLARVAESEVCQPSSRQPHPLPMPEFGGYYAPLTEFLPDSSQPVVGFHRCNLALILLCDVVSDGIPIDWSPHIPIMLNIIFLGLDHPKILVHEHCKQLLLNLLIVCCVHNDPLTISRIMLNNKTARLKYNLTINPAIPEPIPNFTEPPADRTNNLLTDCCLSQCRLGRKCFDMPSNPSLNDMGKENWSVPSEDVSDNCSNNSSDEQLNSSMNLEMLVKCLIQFLDFKRGSILWNCEDITAKVWSVRSAAQLSYFLEHILLVFKESLVRGHIEERWAEVALQLALSCSSRHYAGRSLQIFRAIKLPINSRMLSDILSRLVETVAEPGEDMQGYVTELMLTLESAVDSLNSERHILSEYIKALFKNRSAHSGPDQGDDRGGSSPTAPPPSSASSQATVTSSSFPNSSYMTAQHLDRLNHADRMNRSISITIPERKSAISMGSPNIEHREMRFRSNTEVDFRMAHRHSADYNFGRSRSAQSLKTGEDQIMSSEDRISLLAQFFWISVAMLETDYEHEFLLALRLMEKILAYFPLERNDTQEKVEKVILQSKWINFPGVHAMLLKGCTSTATYQATIYLLHRLTPFLDLSFVDPSENIDSFPFNVFALLPYMLANYDDPNALCIHASKKFAEWCTTKVETGTQNMENLATVMTLYSKKAFSKESFQWTKCVVKYLFDAYPYNFPSLVTFLVEVLDKGPSSLSSHVLSILHCMLHYMDITTSSSSLNNDLSKIVHKYIEGPQWKDSLKILKLVVARSSTLAAAPSYTSSNIASISLSSSSTISGTTPSYSSIIPADTVSIASGASFADSEFGIRRELPGRTIEFSFDLTQTPIVGRKYIVDEKKNTAKDDEFKQPQTPQQQQSQQTSESEEDNTKEVNKTKASGVDSASTNNPASPRRSLSYNHSFNEGSNWKRPWLSQSRTREKLIGLLRSFGKSVGLPKSPSVIFSQNSDIIERQSSMGSSEEDITNTNNDVSAESKHDDNGNSDQFGLFKDFDFLEYELESQEGESMDNFNWGVRRRSLTNLDDTPENDLRTGSPHQSDIVPSKDEASSDEEGDYVSPTSYDGLNDLSISTLYSNS</sequence>
<feature type="region of interest" description="Disordered" evidence="1">
    <location>
        <begin position="2490"/>
        <end position="2550"/>
    </location>
</feature>
<dbReference type="PANTHER" id="PTHR12295:SF30">
    <property type="entry name" value="PROTEIN FURRY"/>
    <property type="match status" value="1"/>
</dbReference>
<feature type="domain" description="Cell morphogenesis central region" evidence="4">
    <location>
        <begin position="1444"/>
        <end position="1528"/>
    </location>
</feature>
<dbReference type="Proteomes" id="UP000015104">
    <property type="component" value="Unassembled WGS sequence"/>
</dbReference>
<reference evidence="6" key="2">
    <citation type="submission" date="2015-06" db="UniProtKB">
        <authorList>
            <consortium name="EnsemblMetazoa"/>
        </authorList>
    </citation>
    <scope>IDENTIFICATION</scope>
</reference>
<feature type="domain" description="Cell morphogenesis central region" evidence="4">
    <location>
        <begin position="1697"/>
        <end position="1753"/>
    </location>
</feature>
<feature type="compositionally biased region" description="Low complexity" evidence="1">
    <location>
        <begin position="2038"/>
        <end position="2049"/>
    </location>
</feature>
<feature type="domain" description="Cell morphogenesis central region" evidence="4">
    <location>
        <begin position="1865"/>
        <end position="1974"/>
    </location>
</feature>
<evidence type="ECO:0000256" key="1">
    <source>
        <dbReference type="SAM" id="MobiDB-lite"/>
    </source>
</evidence>
<evidence type="ECO:0000313" key="6">
    <source>
        <dbReference type="EnsemblMetazoa" id="tetur06g05140.1"/>
    </source>
</evidence>
<dbReference type="InterPro" id="IPR025481">
    <property type="entry name" value="Cell_Morphogen_C"/>
</dbReference>
<proteinExistence type="predicted"/>
<evidence type="ECO:0000259" key="4">
    <source>
        <dbReference type="Pfam" id="PF14228"/>
    </source>
</evidence>
<dbReference type="InterPro" id="IPR025614">
    <property type="entry name" value="Cell_morpho_N"/>
</dbReference>
<organism evidence="6 7">
    <name type="scientific">Tetranychus urticae</name>
    <name type="common">Two-spotted spider mite</name>
    <dbReference type="NCBI Taxonomy" id="32264"/>
    <lineage>
        <taxon>Eukaryota</taxon>
        <taxon>Metazoa</taxon>
        <taxon>Ecdysozoa</taxon>
        <taxon>Arthropoda</taxon>
        <taxon>Chelicerata</taxon>
        <taxon>Arachnida</taxon>
        <taxon>Acari</taxon>
        <taxon>Acariformes</taxon>
        <taxon>Trombidiformes</taxon>
        <taxon>Prostigmata</taxon>
        <taxon>Eleutherengona</taxon>
        <taxon>Raphignathae</taxon>
        <taxon>Tetranychoidea</taxon>
        <taxon>Tetranychidae</taxon>
        <taxon>Tetranychus</taxon>
    </lineage>
</organism>
<dbReference type="OrthoDB" id="6287725at2759"/>
<evidence type="ECO:0000259" key="2">
    <source>
        <dbReference type="Pfam" id="PF14222"/>
    </source>
</evidence>
<dbReference type="Pfam" id="PF14225">
    <property type="entry name" value="MOR2-PAG1_C"/>
    <property type="match status" value="1"/>
</dbReference>
<dbReference type="GO" id="GO:0030427">
    <property type="term" value="C:site of polarized growth"/>
    <property type="evidence" value="ECO:0007669"/>
    <property type="project" value="TreeGrafter"/>
</dbReference>
<dbReference type="eggNOG" id="KOG1825">
    <property type="taxonomic scope" value="Eukaryota"/>
</dbReference>
<dbReference type="GO" id="GO:0005938">
    <property type="term" value="C:cell cortex"/>
    <property type="evidence" value="ECO:0007669"/>
    <property type="project" value="TreeGrafter"/>
</dbReference>
<dbReference type="EnsemblMetazoa" id="tetur06g05140.1">
    <property type="protein sequence ID" value="tetur06g05140.1"/>
    <property type="gene ID" value="tetur06g05140"/>
</dbReference>
<dbReference type="KEGG" id="tut:107361181"/>
<protein>
    <submittedName>
        <fullName evidence="6">Uncharacterized protein</fullName>
    </submittedName>
</protein>
<accession>T1K7Q4</accession>
<feature type="compositionally biased region" description="Polar residues" evidence="1">
    <location>
        <begin position="2600"/>
        <end position="2619"/>
    </location>
</feature>
<feature type="compositionally biased region" description="Low complexity" evidence="1">
    <location>
        <begin position="2498"/>
        <end position="2511"/>
    </location>
</feature>
<feature type="region of interest" description="Disordered" evidence="1">
    <location>
        <begin position="2668"/>
        <end position="2723"/>
    </location>
</feature>
<dbReference type="GO" id="GO:0000902">
    <property type="term" value="P:cell morphogenesis"/>
    <property type="evidence" value="ECO:0007669"/>
    <property type="project" value="InterPro"/>
</dbReference>
<feature type="region of interest" description="Disordered" evidence="1">
    <location>
        <begin position="2600"/>
        <end position="2631"/>
    </location>
</feature>
<dbReference type="InterPro" id="IPR029473">
    <property type="entry name" value="MOR2-PAG1_mid"/>
</dbReference>
<dbReference type="Pfam" id="PF19421">
    <property type="entry name" value="Fry_C"/>
    <property type="match status" value="1"/>
</dbReference>
<feature type="compositionally biased region" description="Polar residues" evidence="1">
    <location>
        <begin position="2530"/>
        <end position="2550"/>
    </location>
</feature>
<dbReference type="InterPro" id="IPR016024">
    <property type="entry name" value="ARM-type_fold"/>
</dbReference>
<dbReference type="Pfam" id="PF14222">
    <property type="entry name" value="MOR2-PAG1_N"/>
    <property type="match status" value="1"/>
</dbReference>
<dbReference type="PANTHER" id="PTHR12295">
    <property type="entry name" value="FURRY-RELATED"/>
    <property type="match status" value="1"/>
</dbReference>
<dbReference type="STRING" id="32264.T1K7Q4"/>
<dbReference type="HOGENOM" id="CLU_000483_0_0_1"/>
<dbReference type="EMBL" id="CAEY01001807">
    <property type="status" value="NOT_ANNOTATED_CDS"/>
    <property type="molecule type" value="Genomic_DNA"/>
</dbReference>